<dbReference type="PANTHER" id="PTHR46658">
    <property type="entry name" value="CYS OR MET METABOLISM PYRIDOXAL-PHOSPHATE-DEPENDENT ENZYME"/>
    <property type="match status" value="1"/>
</dbReference>
<sequence length="434" mass="48318">MKELTVNLLCKLYGLDEKIIKFVDDKERLLKDKFNYIDEIREYNQYKVIRKIQESKLSSTDFNWTTGYGYGDIGRDKVEEIYSLIFNTEDALVRPIIVSGTHAITLTLSGLLRPNDEFISISGTPYDTLLKVIGVKGKEKGTLLEYGIKYKEVPLKNGRIDVDRVVKCISSSTKLLLIQRSTGYSDRKAITIDEMKRAIKIIKEKYKNIIIMVDNCYGEFVEIKEPTEVGADIMAGSLIKNPGGGIALTGGYIVGKSELVEQISNRSTAPGLGKDCGLTFGTTRSTLQGLFVAPHVVAEALKGALLVGMVYKELGFEIVPDIDDTRSDIIQAVKFDSPDRVIEFCKGIQEAAIVDSYVTPVPWDMPGYQDKVIMASGGFIDGSSIELSADAPMREPYYAYFQGGLTYQHCKLGVMKSLNNLYHNNLINKNKLTT</sequence>
<gene>
    <name evidence="1" type="ORF">SAMN05660923_01546</name>
</gene>
<dbReference type="EMBL" id="FNNG01000006">
    <property type="protein sequence ID" value="SDX00897.1"/>
    <property type="molecule type" value="Genomic_DNA"/>
</dbReference>
<dbReference type="OrthoDB" id="9764766at2"/>
<organism evidence="1 2">
    <name type="scientific">Tepidimicrobium xylanilyticum</name>
    <dbReference type="NCBI Taxonomy" id="1123352"/>
    <lineage>
        <taxon>Bacteria</taxon>
        <taxon>Bacillati</taxon>
        <taxon>Bacillota</taxon>
        <taxon>Tissierellia</taxon>
        <taxon>Tissierellales</taxon>
        <taxon>Tepidimicrobiaceae</taxon>
        <taxon>Tepidimicrobium</taxon>
    </lineage>
</organism>
<dbReference type="Pfam" id="PF06838">
    <property type="entry name" value="Met_gamma_lyase"/>
    <property type="match status" value="1"/>
</dbReference>
<evidence type="ECO:0000313" key="2">
    <source>
        <dbReference type="Proteomes" id="UP000198828"/>
    </source>
</evidence>
<dbReference type="SUPFAM" id="SSF53383">
    <property type="entry name" value="PLP-dependent transferases"/>
    <property type="match status" value="1"/>
</dbReference>
<dbReference type="AlphaFoldDB" id="A0A1H2Y6X5"/>
<reference evidence="1 2" key="1">
    <citation type="submission" date="2016-10" db="EMBL/GenBank/DDBJ databases">
        <authorList>
            <person name="de Groot N.N."/>
        </authorList>
    </citation>
    <scope>NUCLEOTIDE SEQUENCE [LARGE SCALE GENOMIC DNA]</scope>
    <source>
        <strain evidence="1 2">DSM 23310</strain>
    </source>
</reference>
<dbReference type="InterPro" id="IPR015421">
    <property type="entry name" value="PyrdxlP-dep_Trfase_major"/>
</dbReference>
<keyword evidence="1" id="KW-0456">Lyase</keyword>
<evidence type="ECO:0000313" key="1">
    <source>
        <dbReference type="EMBL" id="SDX00897.1"/>
    </source>
</evidence>
<dbReference type="Proteomes" id="UP000198828">
    <property type="component" value="Unassembled WGS sequence"/>
</dbReference>
<accession>A0A1H2Y6X5</accession>
<dbReference type="GO" id="GO:0016829">
    <property type="term" value="F:lyase activity"/>
    <property type="evidence" value="ECO:0007669"/>
    <property type="project" value="UniProtKB-KW"/>
</dbReference>
<dbReference type="InterPro" id="IPR015424">
    <property type="entry name" value="PyrdxlP-dep_Trfase"/>
</dbReference>
<proteinExistence type="predicted"/>
<dbReference type="PANTHER" id="PTHR46658:SF1">
    <property type="entry name" value="CYS OR MET METABOLISM PYRIDOXAL-PHOSPHATE-DEPENDENT ENZYME"/>
    <property type="match status" value="1"/>
</dbReference>
<dbReference type="InterPro" id="IPR009651">
    <property type="entry name" value="Met_g_lyase_put"/>
</dbReference>
<protein>
    <submittedName>
        <fullName evidence="1">Cystathionine beta-lyase family protein involved in aluminum resistance</fullName>
    </submittedName>
</protein>
<dbReference type="RefSeq" id="WP_093752464.1">
    <property type="nucleotide sequence ID" value="NZ_BSYN01000006.1"/>
</dbReference>
<name>A0A1H2Y6X5_9FIRM</name>
<keyword evidence="2" id="KW-1185">Reference proteome</keyword>
<dbReference type="Gene3D" id="3.90.1150.60">
    <property type="entry name" value="Methioning gamme-lyase, C-terminal domain"/>
    <property type="match status" value="1"/>
</dbReference>
<dbReference type="Gene3D" id="3.40.640.10">
    <property type="entry name" value="Type I PLP-dependent aspartate aminotransferase-like (Major domain)"/>
    <property type="match status" value="1"/>
</dbReference>